<reference evidence="2" key="1">
    <citation type="journal article" date="2019" name="Int. J. Syst. Evol. Microbiol.">
        <title>The Global Catalogue of Microorganisms (GCM) 10K type strain sequencing project: providing services to taxonomists for standard genome sequencing and annotation.</title>
        <authorList>
            <consortium name="The Broad Institute Genomics Platform"/>
            <consortium name="The Broad Institute Genome Sequencing Center for Infectious Disease"/>
            <person name="Wu L."/>
            <person name="Ma J."/>
        </authorList>
    </citation>
    <scope>NUCLEOTIDE SEQUENCE [LARGE SCALE GENOMIC DNA]</scope>
    <source>
        <strain evidence="2">JCM 18198</strain>
    </source>
</reference>
<dbReference type="Proteomes" id="UP001500141">
    <property type="component" value="Unassembled WGS sequence"/>
</dbReference>
<comment type="caution">
    <text evidence="1">The sequence shown here is derived from an EMBL/GenBank/DDBJ whole genome shotgun (WGS) entry which is preliminary data.</text>
</comment>
<gene>
    <name evidence="1" type="ORF">GCM10023230_25590</name>
</gene>
<sequence length="81" mass="8755">MVEVKLSTLKFKSLQTLKTVEIMLQNILNLQGASTLSKNEQKEIKGKGGDLLACTCPDGSRVIAHGDTCQEVIAQFCAADM</sequence>
<evidence type="ECO:0000313" key="2">
    <source>
        <dbReference type="Proteomes" id="UP001500141"/>
    </source>
</evidence>
<protein>
    <submittedName>
        <fullName evidence="1">Uncharacterized protein</fullName>
    </submittedName>
</protein>
<name>A0ABP9A4Z5_9FLAO</name>
<keyword evidence="2" id="KW-1185">Reference proteome</keyword>
<dbReference type="EMBL" id="BAABIP010000020">
    <property type="protein sequence ID" value="GAA4773783.1"/>
    <property type="molecule type" value="Genomic_DNA"/>
</dbReference>
<organism evidence="1 2">
    <name type="scientific">Flavobacterium hankyongi</name>
    <dbReference type="NCBI Taxonomy" id="1176532"/>
    <lineage>
        <taxon>Bacteria</taxon>
        <taxon>Pseudomonadati</taxon>
        <taxon>Bacteroidota</taxon>
        <taxon>Flavobacteriia</taxon>
        <taxon>Flavobacteriales</taxon>
        <taxon>Flavobacteriaceae</taxon>
        <taxon>Flavobacterium</taxon>
    </lineage>
</organism>
<evidence type="ECO:0000313" key="1">
    <source>
        <dbReference type="EMBL" id="GAA4773783.1"/>
    </source>
</evidence>
<accession>A0ABP9A4Z5</accession>
<proteinExistence type="predicted"/>